<dbReference type="STRING" id="1215104.GCA_000730585_04767"/>
<evidence type="ECO:0000313" key="4">
    <source>
        <dbReference type="Proteomes" id="UP000198407"/>
    </source>
</evidence>
<dbReference type="EMBL" id="FZOL01000002">
    <property type="protein sequence ID" value="SNS03224.1"/>
    <property type="molecule type" value="Genomic_DNA"/>
</dbReference>
<proteinExistence type="inferred from homology"/>
<keyword evidence="4" id="KW-1185">Reference proteome</keyword>
<name>A0A239B7R4_9PSED</name>
<gene>
    <name evidence="3" type="ORF">SAMN05444352_102325</name>
</gene>
<dbReference type="SUPFAM" id="SSF54637">
    <property type="entry name" value="Thioesterase/thiol ester dehydrase-isomerase"/>
    <property type="match status" value="1"/>
</dbReference>
<keyword evidence="2 3" id="KW-0378">Hydrolase</keyword>
<reference evidence="4" key="1">
    <citation type="submission" date="2017-06" db="EMBL/GenBank/DDBJ databases">
        <authorList>
            <person name="Varghese N."/>
            <person name="Submissions S."/>
        </authorList>
    </citation>
    <scope>NUCLEOTIDE SEQUENCE [LARGE SCALE GENOMIC DNA]</scope>
    <source>
        <strain evidence="4">DSM 22348</strain>
    </source>
</reference>
<accession>A0A239B7R4</accession>
<dbReference type="GO" id="GO:0047617">
    <property type="term" value="F:fatty acyl-CoA hydrolase activity"/>
    <property type="evidence" value="ECO:0007669"/>
    <property type="project" value="TreeGrafter"/>
</dbReference>
<dbReference type="CDD" id="cd00586">
    <property type="entry name" value="4HBT"/>
    <property type="match status" value="1"/>
</dbReference>
<evidence type="ECO:0000256" key="2">
    <source>
        <dbReference type="ARBA" id="ARBA00022801"/>
    </source>
</evidence>
<evidence type="ECO:0000313" key="3">
    <source>
        <dbReference type="EMBL" id="SNS03224.1"/>
    </source>
</evidence>
<dbReference type="Proteomes" id="UP000198407">
    <property type="component" value="Unassembled WGS sequence"/>
</dbReference>
<dbReference type="PANTHER" id="PTHR31793:SF27">
    <property type="entry name" value="NOVEL THIOESTERASE SUPERFAMILY DOMAIN AND SAPOSIN A-TYPE DOMAIN CONTAINING PROTEIN (0610012H03RIK)"/>
    <property type="match status" value="1"/>
</dbReference>
<protein>
    <submittedName>
        <fullName evidence="3">Acyl-CoA thioester hydrolase</fullName>
    </submittedName>
</protein>
<dbReference type="RefSeq" id="WP_042121432.1">
    <property type="nucleotide sequence ID" value="NZ_FZOL01000002.1"/>
</dbReference>
<dbReference type="PANTHER" id="PTHR31793">
    <property type="entry name" value="4-HYDROXYBENZOYL-COA THIOESTERASE FAMILY MEMBER"/>
    <property type="match status" value="1"/>
</dbReference>
<sequence length="142" mass="15430">MSNPPLRPHFPYLHPLSSRWQDNDLNGQIGSATVYGFFDTALQACLIEQAGLDPQDGEVVGFVVSSSCDFYASAAFPDLLQIGVRVERLAGSSVEYALALFQVGQEQPCAVGRLVQVFVERHSGQPAVLPERLLTALEVLRG</sequence>
<dbReference type="Pfam" id="PF13279">
    <property type="entry name" value="4HBT_2"/>
    <property type="match status" value="1"/>
</dbReference>
<dbReference type="OrthoDB" id="9799036at2"/>
<dbReference type="InterPro" id="IPR050563">
    <property type="entry name" value="4-hydroxybenzoyl-CoA_TE"/>
</dbReference>
<organism evidence="3 4">
    <name type="scientific">Pseudomonas japonica</name>
    <dbReference type="NCBI Taxonomy" id="256466"/>
    <lineage>
        <taxon>Bacteria</taxon>
        <taxon>Pseudomonadati</taxon>
        <taxon>Pseudomonadota</taxon>
        <taxon>Gammaproteobacteria</taxon>
        <taxon>Pseudomonadales</taxon>
        <taxon>Pseudomonadaceae</taxon>
        <taxon>Pseudomonas</taxon>
    </lineage>
</organism>
<dbReference type="AlphaFoldDB" id="A0A239B7R4"/>
<comment type="similarity">
    <text evidence="1">Belongs to the 4-hydroxybenzoyl-CoA thioesterase family.</text>
</comment>
<dbReference type="Gene3D" id="3.10.129.10">
    <property type="entry name" value="Hotdog Thioesterase"/>
    <property type="match status" value="1"/>
</dbReference>
<dbReference type="InterPro" id="IPR029069">
    <property type="entry name" value="HotDog_dom_sf"/>
</dbReference>
<evidence type="ECO:0000256" key="1">
    <source>
        <dbReference type="ARBA" id="ARBA00005953"/>
    </source>
</evidence>